<proteinExistence type="inferred from homology"/>
<dbReference type="Gene3D" id="3.40.50.1000">
    <property type="entry name" value="HAD superfamily/HAD-like"/>
    <property type="match status" value="1"/>
</dbReference>
<name>A0A9J6PED4_9PROT</name>
<comment type="catalytic activity">
    <reaction evidence="13">
        <text>O-phospho-D-serine + H2O = D-serine + phosphate</text>
        <dbReference type="Rhea" id="RHEA:24873"/>
        <dbReference type="ChEBI" id="CHEBI:15377"/>
        <dbReference type="ChEBI" id="CHEBI:35247"/>
        <dbReference type="ChEBI" id="CHEBI:43474"/>
        <dbReference type="ChEBI" id="CHEBI:58680"/>
        <dbReference type="EC" id="3.1.3.3"/>
    </reaction>
</comment>
<evidence type="ECO:0000256" key="11">
    <source>
        <dbReference type="ARBA" id="ARBA00031693"/>
    </source>
</evidence>
<evidence type="ECO:0000256" key="4">
    <source>
        <dbReference type="ARBA" id="ARBA00012640"/>
    </source>
</evidence>
<comment type="similarity">
    <text evidence="3">Belongs to the HAD-like hydrolase superfamily. SerB family.</text>
</comment>
<evidence type="ECO:0000256" key="3">
    <source>
        <dbReference type="ARBA" id="ARBA00009184"/>
    </source>
</evidence>
<dbReference type="NCBIfam" id="TIGR00338">
    <property type="entry name" value="serB"/>
    <property type="match status" value="1"/>
</dbReference>
<evidence type="ECO:0000256" key="10">
    <source>
        <dbReference type="ARBA" id="ARBA00023299"/>
    </source>
</evidence>
<comment type="caution">
    <text evidence="15">The sequence shown here is derived from an EMBL/GenBank/DDBJ whole genome shotgun (WGS) entry which is preliminary data.</text>
</comment>
<keyword evidence="9" id="KW-0460">Magnesium</keyword>
<keyword evidence="10" id="KW-0718">Serine biosynthesis</keyword>
<dbReference type="GO" id="GO:0036424">
    <property type="term" value="F:L-phosphoserine phosphatase activity"/>
    <property type="evidence" value="ECO:0007669"/>
    <property type="project" value="InterPro"/>
</dbReference>
<feature type="active site" description="Nucleophile" evidence="14">
    <location>
        <position position="95"/>
    </location>
</feature>
<dbReference type="AlphaFoldDB" id="A0A9J6PED4"/>
<dbReference type="EMBL" id="JAMZFT010000001">
    <property type="protein sequence ID" value="MCP1334983.1"/>
    <property type="molecule type" value="Genomic_DNA"/>
</dbReference>
<sequence>MSQTASRADHVLVLTCASSMPALDADVLRAVAGHTGAAALAAPAWLADGVAAEMGILADDTDAVLAAVREALSGLPVDANAVPADGRRKKLLVADMDSTLIENECIDELADVAGIGAHVAAITERAMRGELDFEAALTERVGLLKDLPVGALEDTYRSRIRFMAGARSLAQTMARNGAHTVIVSGGFTFFTERVAAYLGFAENLANRLETADGRLTGAVIPPILGRAAKRATLISTRDRLGLAPHQTLAVGDGANDLEMLAHAGFGVAYRAKPIVAEAAAIRIDHGDLTSLLYLQGYRTDEIAAG</sequence>
<gene>
    <name evidence="15" type="primary">serB</name>
    <name evidence="15" type="ORF">NJQ99_01020</name>
</gene>
<dbReference type="RefSeq" id="WP_269330943.1">
    <property type="nucleotide sequence ID" value="NZ_JAMZFT010000001.1"/>
</dbReference>
<comment type="cofactor">
    <cofactor evidence="1">
        <name>Mg(2+)</name>
        <dbReference type="ChEBI" id="CHEBI:18420"/>
    </cofactor>
</comment>
<evidence type="ECO:0000256" key="2">
    <source>
        <dbReference type="ARBA" id="ARBA00005135"/>
    </source>
</evidence>
<evidence type="ECO:0000313" key="15">
    <source>
        <dbReference type="EMBL" id="MCP1334983.1"/>
    </source>
</evidence>
<evidence type="ECO:0000256" key="9">
    <source>
        <dbReference type="ARBA" id="ARBA00022842"/>
    </source>
</evidence>
<accession>A0A9J6PED4</accession>
<dbReference type="Pfam" id="PF12710">
    <property type="entry name" value="HAD"/>
    <property type="match status" value="1"/>
</dbReference>
<evidence type="ECO:0000256" key="14">
    <source>
        <dbReference type="PIRSR" id="PIRSR604469-1"/>
    </source>
</evidence>
<dbReference type="SFLD" id="SFLDF00029">
    <property type="entry name" value="phosphoserine_phosphatase"/>
    <property type="match status" value="1"/>
</dbReference>
<feature type="active site" description="Proton donor" evidence="14">
    <location>
        <position position="97"/>
    </location>
</feature>
<dbReference type="SFLD" id="SFLDG01136">
    <property type="entry name" value="C1.6:_Phosphoserine_Phosphatas"/>
    <property type="match status" value="1"/>
</dbReference>
<keyword evidence="6" id="KW-0028">Amino-acid biosynthesis</keyword>
<evidence type="ECO:0000256" key="5">
    <source>
        <dbReference type="ARBA" id="ARBA00015196"/>
    </source>
</evidence>
<evidence type="ECO:0000256" key="6">
    <source>
        <dbReference type="ARBA" id="ARBA00022605"/>
    </source>
</evidence>
<dbReference type="GO" id="GO:0000287">
    <property type="term" value="F:magnesium ion binding"/>
    <property type="evidence" value="ECO:0007669"/>
    <property type="project" value="TreeGrafter"/>
</dbReference>
<dbReference type="InterPro" id="IPR004469">
    <property type="entry name" value="PSP"/>
</dbReference>
<dbReference type="PANTHER" id="PTHR43344:SF2">
    <property type="entry name" value="PHOSPHOSERINE PHOSPHATASE"/>
    <property type="match status" value="1"/>
</dbReference>
<dbReference type="Proteomes" id="UP001055804">
    <property type="component" value="Unassembled WGS sequence"/>
</dbReference>
<evidence type="ECO:0000256" key="12">
    <source>
        <dbReference type="ARBA" id="ARBA00048138"/>
    </source>
</evidence>
<reference evidence="15" key="1">
    <citation type="submission" date="2022-06" db="EMBL/GenBank/DDBJ databases">
        <title>Isolation and Genomics of Futiania mangrovii gen. nov., sp. nov., a Rare and Metabolically-versatile member in the Class Alphaproteobacteria.</title>
        <authorList>
            <person name="Liu L."/>
            <person name="Huang W.-C."/>
            <person name="Pan J."/>
            <person name="Li J."/>
            <person name="Huang Y."/>
            <person name="Du H."/>
            <person name="Liu Y."/>
            <person name="Li M."/>
        </authorList>
    </citation>
    <scope>NUCLEOTIDE SEQUENCE</scope>
    <source>
        <strain evidence="15">FT118</strain>
    </source>
</reference>
<comment type="catalytic activity">
    <reaction evidence="12">
        <text>O-phospho-L-serine + H2O = L-serine + phosphate</text>
        <dbReference type="Rhea" id="RHEA:21208"/>
        <dbReference type="ChEBI" id="CHEBI:15377"/>
        <dbReference type="ChEBI" id="CHEBI:33384"/>
        <dbReference type="ChEBI" id="CHEBI:43474"/>
        <dbReference type="ChEBI" id="CHEBI:57524"/>
        <dbReference type="EC" id="3.1.3.3"/>
    </reaction>
</comment>
<comment type="pathway">
    <text evidence="2">Amino-acid biosynthesis; L-serine biosynthesis; L-serine from 3-phospho-D-glycerate: step 3/3.</text>
</comment>
<dbReference type="SFLD" id="SFLDG01137">
    <property type="entry name" value="C1.6.1:_Phosphoserine_Phosphat"/>
    <property type="match status" value="1"/>
</dbReference>
<evidence type="ECO:0000256" key="8">
    <source>
        <dbReference type="ARBA" id="ARBA00022801"/>
    </source>
</evidence>
<organism evidence="15 16">
    <name type="scientific">Futiania mangrovi</name>
    <dbReference type="NCBI Taxonomy" id="2959716"/>
    <lineage>
        <taxon>Bacteria</taxon>
        <taxon>Pseudomonadati</taxon>
        <taxon>Pseudomonadota</taxon>
        <taxon>Alphaproteobacteria</taxon>
        <taxon>Futianiales</taxon>
        <taxon>Futianiaceae</taxon>
        <taxon>Futiania</taxon>
    </lineage>
</organism>
<evidence type="ECO:0000256" key="13">
    <source>
        <dbReference type="ARBA" id="ARBA00048523"/>
    </source>
</evidence>
<dbReference type="SFLD" id="SFLDS00003">
    <property type="entry name" value="Haloacid_Dehalogenase"/>
    <property type="match status" value="1"/>
</dbReference>
<evidence type="ECO:0000313" key="16">
    <source>
        <dbReference type="Proteomes" id="UP001055804"/>
    </source>
</evidence>
<dbReference type="GO" id="GO:0005737">
    <property type="term" value="C:cytoplasm"/>
    <property type="evidence" value="ECO:0007669"/>
    <property type="project" value="TreeGrafter"/>
</dbReference>
<evidence type="ECO:0000256" key="7">
    <source>
        <dbReference type="ARBA" id="ARBA00022723"/>
    </source>
</evidence>
<dbReference type="InterPro" id="IPR036412">
    <property type="entry name" value="HAD-like_sf"/>
</dbReference>
<dbReference type="NCBIfam" id="TIGR01488">
    <property type="entry name" value="HAD-SF-IB"/>
    <property type="match status" value="1"/>
</dbReference>
<dbReference type="GO" id="GO:0006564">
    <property type="term" value="P:L-serine biosynthetic process"/>
    <property type="evidence" value="ECO:0007669"/>
    <property type="project" value="UniProtKB-KW"/>
</dbReference>
<dbReference type="InterPro" id="IPR023214">
    <property type="entry name" value="HAD_sf"/>
</dbReference>
<dbReference type="PANTHER" id="PTHR43344">
    <property type="entry name" value="PHOSPHOSERINE PHOSPHATASE"/>
    <property type="match status" value="1"/>
</dbReference>
<keyword evidence="7" id="KW-0479">Metal-binding</keyword>
<dbReference type="SUPFAM" id="SSF56784">
    <property type="entry name" value="HAD-like"/>
    <property type="match status" value="1"/>
</dbReference>
<evidence type="ECO:0000256" key="1">
    <source>
        <dbReference type="ARBA" id="ARBA00001946"/>
    </source>
</evidence>
<keyword evidence="8 15" id="KW-0378">Hydrolase</keyword>
<keyword evidence="16" id="KW-1185">Reference proteome</keyword>
<dbReference type="EC" id="3.1.3.3" evidence="4"/>
<dbReference type="CDD" id="cd07500">
    <property type="entry name" value="HAD_PSP"/>
    <property type="match status" value="1"/>
</dbReference>
<dbReference type="InterPro" id="IPR050582">
    <property type="entry name" value="HAD-like_SerB"/>
</dbReference>
<protein>
    <recommendedName>
        <fullName evidence="5">Phosphoserine phosphatase</fullName>
        <ecNumber evidence="4">3.1.3.3</ecNumber>
    </recommendedName>
    <alternativeName>
        <fullName evidence="11">O-phosphoserine phosphohydrolase</fullName>
    </alternativeName>
</protein>